<dbReference type="PIRSF" id="PIRSF002741">
    <property type="entry name" value="MppA"/>
    <property type="match status" value="1"/>
</dbReference>
<proteinExistence type="inferred from homology"/>
<reference evidence="5 6" key="1">
    <citation type="submission" date="2024-04" db="EMBL/GenBank/DDBJ databases">
        <title>Novel species of the genus Ideonella isolated from streams.</title>
        <authorList>
            <person name="Lu H."/>
        </authorList>
    </citation>
    <scope>NUCLEOTIDE SEQUENCE [LARGE SCALE GENOMIC DNA]</scope>
    <source>
        <strain evidence="5 6">DXS29W</strain>
    </source>
</reference>
<comment type="similarity">
    <text evidence="1">Belongs to the bacterial solute-binding protein 5 family.</text>
</comment>
<evidence type="ECO:0000256" key="1">
    <source>
        <dbReference type="ARBA" id="ARBA00005695"/>
    </source>
</evidence>
<keyword evidence="2 3" id="KW-0732">Signal</keyword>
<organism evidence="5 6">
    <name type="scientific">Ideonella lacteola</name>
    <dbReference type="NCBI Taxonomy" id="2984193"/>
    <lineage>
        <taxon>Bacteria</taxon>
        <taxon>Pseudomonadati</taxon>
        <taxon>Pseudomonadota</taxon>
        <taxon>Betaproteobacteria</taxon>
        <taxon>Burkholderiales</taxon>
        <taxon>Sphaerotilaceae</taxon>
        <taxon>Ideonella</taxon>
    </lineage>
</organism>
<feature type="domain" description="Solute-binding protein family 5" evidence="4">
    <location>
        <begin position="74"/>
        <end position="446"/>
    </location>
</feature>
<dbReference type="SUPFAM" id="SSF53850">
    <property type="entry name" value="Periplasmic binding protein-like II"/>
    <property type="match status" value="1"/>
</dbReference>
<evidence type="ECO:0000256" key="2">
    <source>
        <dbReference type="ARBA" id="ARBA00022729"/>
    </source>
</evidence>
<gene>
    <name evidence="5" type="ORF">AACH06_22265</name>
</gene>
<accession>A0ABU9BXG0</accession>
<keyword evidence="6" id="KW-1185">Reference proteome</keyword>
<dbReference type="InterPro" id="IPR000914">
    <property type="entry name" value="SBP_5_dom"/>
</dbReference>
<evidence type="ECO:0000313" key="6">
    <source>
        <dbReference type="Proteomes" id="UP001371218"/>
    </source>
</evidence>
<dbReference type="InterPro" id="IPR030678">
    <property type="entry name" value="Peptide/Ni-bd"/>
</dbReference>
<dbReference type="Gene3D" id="3.10.105.10">
    <property type="entry name" value="Dipeptide-binding Protein, Domain 3"/>
    <property type="match status" value="1"/>
</dbReference>
<evidence type="ECO:0000256" key="3">
    <source>
        <dbReference type="SAM" id="SignalP"/>
    </source>
</evidence>
<dbReference type="InterPro" id="IPR039424">
    <property type="entry name" value="SBP_5"/>
</dbReference>
<name>A0ABU9BXG0_9BURK</name>
<dbReference type="PROSITE" id="PS01040">
    <property type="entry name" value="SBP_BACTERIAL_5"/>
    <property type="match status" value="1"/>
</dbReference>
<dbReference type="PANTHER" id="PTHR30290">
    <property type="entry name" value="PERIPLASMIC BINDING COMPONENT OF ABC TRANSPORTER"/>
    <property type="match status" value="1"/>
</dbReference>
<evidence type="ECO:0000259" key="4">
    <source>
        <dbReference type="Pfam" id="PF00496"/>
    </source>
</evidence>
<evidence type="ECO:0000313" key="5">
    <source>
        <dbReference type="EMBL" id="MEK8033555.1"/>
    </source>
</evidence>
<dbReference type="Gene3D" id="3.90.76.10">
    <property type="entry name" value="Dipeptide-binding Protein, Domain 1"/>
    <property type="match status" value="1"/>
</dbReference>
<sequence length="536" mass="60234">MSRPRSTLSIHRLATVALLTSLGMAGAQAKTLVYCSEGSPENFTPALNTTGTSFDAARPIYDRLVHFVRGSTQTEPGLAESWTISDDGKVYTFKLRKGVKFHSVAGFTPTREFNADDVIWSFERQWKPDHPYAKVSGGKYDYFADMGFKDDLVSIEKIDPMTVKMTFKKPNVTMLPNLAMDFAAIGSAEYADALAKANKKEQFDQVPVGTGPFSFVTYQKDAVIRYKAHKAYWGAEKAMVDDLVYAITPDATARYSKLKAGECHLSGYPRPADLPEMQKDPALKVTSLPGLNIAYWSFNTQKPPFDKKEVRQAFTMAIDKAAILKEVYLGAGTPAKNLMPPTLWGYNDKVQDWPHDPAKAKELLAKAGVKTPMEVDLWYMPVQRPYNPNAKRMAEMMQADLAKVGVNAKLVTYEWGEYRKRLQQGEHMTGMLGWNGDNGDPDNFFFLHGCDAARPGGQNLSKWCNKAFDERLEKARTLTDNKARAKLYEEMQAIEHEEAPDFKIAHSVVYEVMRKEVTGYKQSPFNTHEFKGVELK</sequence>
<dbReference type="PANTHER" id="PTHR30290:SF38">
    <property type="entry name" value="D,D-DIPEPTIDE-BINDING PERIPLASMIC PROTEIN DDPA-RELATED"/>
    <property type="match status" value="1"/>
</dbReference>
<dbReference type="Pfam" id="PF00496">
    <property type="entry name" value="SBP_bac_5"/>
    <property type="match status" value="1"/>
</dbReference>
<dbReference type="EMBL" id="JBBUTG010000018">
    <property type="protein sequence ID" value="MEK8033555.1"/>
    <property type="molecule type" value="Genomic_DNA"/>
</dbReference>
<comment type="caution">
    <text evidence="5">The sequence shown here is derived from an EMBL/GenBank/DDBJ whole genome shotgun (WGS) entry which is preliminary data.</text>
</comment>
<feature type="chain" id="PRO_5045569878" evidence="3">
    <location>
        <begin position="30"/>
        <end position="536"/>
    </location>
</feature>
<protein>
    <submittedName>
        <fullName evidence="5">ABC transporter substrate-binding protein</fullName>
    </submittedName>
</protein>
<dbReference type="CDD" id="cd08493">
    <property type="entry name" value="PBP2_DppA_like"/>
    <property type="match status" value="1"/>
</dbReference>
<dbReference type="Gene3D" id="3.40.190.10">
    <property type="entry name" value="Periplasmic binding protein-like II"/>
    <property type="match status" value="1"/>
</dbReference>
<dbReference type="Proteomes" id="UP001371218">
    <property type="component" value="Unassembled WGS sequence"/>
</dbReference>
<dbReference type="RefSeq" id="WP_341427981.1">
    <property type="nucleotide sequence ID" value="NZ_JBBUTG010000018.1"/>
</dbReference>
<feature type="signal peptide" evidence="3">
    <location>
        <begin position="1"/>
        <end position="29"/>
    </location>
</feature>
<dbReference type="InterPro" id="IPR023765">
    <property type="entry name" value="SBP_5_CS"/>
</dbReference>